<dbReference type="GO" id="GO:0016020">
    <property type="term" value="C:membrane"/>
    <property type="evidence" value="ECO:0007669"/>
    <property type="project" value="TreeGrafter"/>
</dbReference>
<protein>
    <submittedName>
        <fullName evidence="4">Unannotated protein</fullName>
    </submittedName>
</protein>
<dbReference type="SMART" id="SM00822">
    <property type="entry name" value="PKS_KR"/>
    <property type="match status" value="1"/>
</dbReference>
<dbReference type="PANTHER" id="PTHR44196">
    <property type="entry name" value="DEHYDROGENASE/REDUCTASE SDR FAMILY MEMBER 7B"/>
    <property type="match status" value="1"/>
</dbReference>
<accession>A0A6J6Q4F9</accession>
<evidence type="ECO:0000256" key="1">
    <source>
        <dbReference type="ARBA" id="ARBA00006484"/>
    </source>
</evidence>
<dbReference type="InterPro" id="IPR057326">
    <property type="entry name" value="KR_dom"/>
</dbReference>
<dbReference type="GO" id="GO:0016491">
    <property type="term" value="F:oxidoreductase activity"/>
    <property type="evidence" value="ECO:0007669"/>
    <property type="project" value="UniProtKB-KW"/>
</dbReference>
<dbReference type="Pfam" id="PF00106">
    <property type="entry name" value="adh_short"/>
    <property type="match status" value="1"/>
</dbReference>
<dbReference type="Gene3D" id="3.40.50.720">
    <property type="entry name" value="NAD(P)-binding Rossmann-like Domain"/>
    <property type="match status" value="1"/>
</dbReference>
<evidence type="ECO:0000313" key="4">
    <source>
        <dbReference type="EMBL" id="CAB4704065.1"/>
    </source>
</evidence>
<name>A0A6J6Q4F9_9ZZZZ</name>
<evidence type="ECO:0000256" key="2">
    <source>
        <dbReference type="ARBA" id="ARBA00023002"/>
    </source>
</evidence>
<dbReference type="PRINTS" id="PR00080">
    <property type="entry name" value="SDRFAMILY"/>
</dbReference>
<dbReference type="PANTHER" id="PTHR44196:SF1">
    <property type="entry name" value="DEHYDROGENASE_REDUCTASE SDR FAMILY MEMBER 7B"/>
    <property type="match status" value="1"/>
</dbReference>
<keyword evidence="2" id="KW-0560">Oxidoreductase</keyword>
<gene>
    <name evidence="4" type="ORF">UFOPK2399_01554</name>
</gene>
<dbReference type="InterPro" id="IPR036291">
    <property type="entry name" value="NAD(P)-bd_dom_sf"/>
</dbReference>
<dbReference type="InterPro" id="IPR002347">
    <property type="entry name" value="SDR_fam"/>
</dbReference>
<dbReference type="AlphaFoldDB" id="A0A6J6Q4F9"/>
<evidence type="ECO:0000259" key="3">
    <source>
        <dbReference type="SMART" id="SM00822"/>
    </source>
</evidence>
<dbReference type="PRINTS" id="PR00081">
    <property type="entry name" value="GDHRDH"/>
</dbReference>
<dbReference type="EMBL" id="CAEZXP010000005">
    <property type="protein sequence ID" value="CAB4704065.1"/>
    <property type="molecule type" value="Genomic_DNA"/>
</dbReference>
<organism evidence="4">
    <name type="scientific">freshwater metagenome</name>
    <dbReference type="NCBI Taxonomy" id="449393"/>
    <lineage>
        <taxon>unclassified sequences</taxon>
        <taxon>metagenomes</taxon>
        <taxon>ecological metagenomes</taxon>
    </lineage>
</organism>
<sequence length="235" mass="25003">MGVAVVTGASSGIGAALCQELHKQGHLVVGLSRREAPDADEHEVCDVSDRASVAAAANRVLTRHPQIAILINNAGIPARGGFSDIDEDRIEAVTATNYLGSVWVFRAFESGLVRGSYVVNIVSVAGTVAAGPYSAAKHAQLAFSRSLAVELAPRGVGVLTVNPGYVETDGFPQRGRHGIFDRIVVDPPLVATQIIEGMAKDKREMFIPGWYRPAAWFQALAPATVARLRGRRARP</sequence>
<proteinExistence type="inferred from homology"/>
<feature type="domain" description="Ketoreductase" evidence="3">
    <location>
        <begin position="2"/>
        <end position="169"/>
    </location>
</feature>
<dbReference type="SUPFAM" id="SSF51735">
    <property type="entry name" value="NAD(P)-binding Rossmann-fold domains"/>
    <property type="match status" value="1"/>
</dbReference>
<comment type="similarity">
    <text evidence="1">Belongs to the short-chain dehydrogenases/reductases (SDR) family.</text>
</comment>
<reference evidence="4" key="1">
    <citation type="submission" date="2020-05" db="EMBL/GenBank/DDBJ databases">
        <authorList>
            <person name="Chiriac C."/>
            <person name="Salcher M."/>
            <person name="Ghai R."/>
            <person name="Kavagutti S V."/>
        </authorList>
    </citation>
    <scope>NUCLEOTIDE SEQUENCE</scope>
</reference>